<dbReference type="Gene3D" id="2.130.10.10">
    <property type="entry name" value="YVTN repeat-like/Quinoprotein amine dehydrogenase"/>
    <property type="match status" value="2"/>
</dbReference>
<evidence type="ECO:0000256" key="4">
    <source>
        <dbReference type="ARBA" id="ARBA00022701"/>
    </source>
</evidence>
<sequence length="1239" mass="140703">MEVLEEEEVEQTTEDLNSLNISDSFQDVETKESEEEVSIPSDVPGILNGNYNVQEWSEDGFGQETLPELYHWSGCASFVSNYLTMEPLKCPLTPPSSLYSPTTILKYQRGNCFDFTVLLCSMLIGAGYDAYCVHGYATHEICTLDQTQDLCPLLRKPQEVPMTKKPRKYRLSIPSEPQSKFELQQKAKKMEEAEDVQKQEEEEEEVVTEVEKPKREPLHGLRVHAWVLVLSGKRKVPETFFINPFTGNSHNTTDECFLGIESIWNHRNYWVNMQDCREGCKDLSFDLSDGFHWEIMFPESNEPLSESSERDMDDMQETEERDTSFEMPLTWVAEIKVSCREFENQYAQGKKVILYQKAKLEKWAPYVNEDGLVERLTVYADLDRTEVVEVTEWFKNREDMLDMREMNKQTQLTTDHFRPGHPLLLKAHTYTSLEPETGHTMEFYHKARDDDLRKRVENATEMTEYFVGRSDFLHIRHVEFGERENEMDMAGTRPDVNLRPIVQIKECFHRNPEKPADEDVEERIFMITDDTIQLTYHLEDHDTIASKVVFLRAIQRDRKGEEIFLTRDACVKYQPWSSEKHKNVLHLYMLLLELRNEQKELKHQVRESEAEVTGGVHRVREEIVAHSSNVSSVVLGKGSGRMLATGGDDCQVNIWSVSKPNCIMSLTGHTTPIESLQVNPNEKLIVAGSRSGSIRVWDLEAAKVLRTLPGHKANICSLHFHPFGSFVASGSLDTNIKGHTEAVRCLRFSPDGKWVASAADDHTVKLWDLTAGKLMFEFTGHTGPVNVVEFHPNEYLLASGSSDRTVRFWDLEKFQVVSCIEEEATPVRCVLFNPDGCCLYSGFQDSLRVYGWEPERCFDVVLVNWGKVADLSISNNQLIGVSFAQSTVSSFVVDLSRVPKSDSIPHGLIRDNQPLVPPTPTGSSLRRIYDRPSTSCSKPQSRVKHNSESERHSPSSEDDRDEKESKAEIKNQEDYKEIFQPKNAICRTPPRNEPFPAPPEDEPGTAKEAVKPSQAVDIQTSLPKQELPDPGQRLPIASSTSSTRTEPSVIPAARNEPIGLKASDFLPAVKNQSQTELVDEEAMSQIRKGHETMCVVLTSRHKNLDTNSLDSAVAINDLSVVVDLLNIVNQKASLWKLDLCTIVLPQIEKLLQSKYESYVQTGCTSLKLILQRFLPLITDILAAPPSVGVDISREERLHKCKLCYKQLKNISNVVKNKSGLSGRHGSAFRELLLLMAVLE</sequence>
<accession>A0ABQ9DPV9</accession>
<dbReference type="PRINTS" id="PR00320">
    <property type="entry name" value="GPROTEINBRPT"/>
</dbReference>
<keyword evidence="7" id="KW-0131">Cell cycle</keyword>
<comment type="similarity">
    <text evidence="7">Belongs to the WD repeat KATNB1 family.</text>
</comment>
<feature type="region of interest" description="Disordered" evidence="9">
    <location>
        <begin position="187"/>
        <end position="211"/>
    </location>
</feature>
<feature type="repeat" description="WD" evidence="8">
    <location>
        <begin position="736"/>
        <end position="777"/>
    </location>
</feature>
<feature type="domain" description="Katanin p80 subunit C-terminal" evidence="10">
    <location>
        <begin position="1088"/>
        <end position="1235"/>
    </location>
</feature>
<dbReference type="PANTHER" id="PTHR19845:SF0">
    <property type="entry name" value="KATANIN P80 WD40 REPEAT-CONTAINING SUBUNIT B1"/>
    <property type="match status" value="1"/>
</dbReference>
<feature type="repeat" description="WD" evidence="8">
    <location>
        <begin position="708"/>
        <end position="737"/>
    </location>
</feature>
<dbReference type="PANTHER" id="PTHR19845">
    <property type="entry name" value="KATANIN P80 SUBUNIT"/>
    <property type="match status" value="1"/>
</dbReference>
<protein>
    <recommendedName>
        <fullName evidence="7">Katanin p80 WD40 repeat-containing subunit B1</fullName>
        <shortName evidence="7">Katanin p80 subunit B1</shortName>
    </recommendedName>
    <alternativeName>
        <fullName evidence="7">p80 katanin</fullName>
    </alternativeName>
</protein>
<dbReference type="Pfam" id="PF24656">
    <property type="entry name" value="CEPT76_peptidase"/>
    <property type="match status" value="1"/>
</dbReference>
<keyword evidence="7" id="KW-0498">Mitosis</keyword>
<feature type="domain" description="Dynein regulatory complex subunit 7 MORN" evidence="12">
    <location>
        <begin position="348"/>
        <end position="621"/>
    </location>
</feature>
<feature type="region of interest" description="Disordered" evidence="9">
    <location>
        <begin position="1"/>
        <end position="26"/>
    </location>
</feature>
<dbReference type="PROSITE" id="PS50082">
    <property type="entry name" value="WD_REPEATS_2"/>
    <property type="match status" value="5"/>
</dbReference>
<dbReference type="InterPro" id="IPR036322">
    <property type="entry name" value="WD40_repeat_dom_sf"/>
</dbReference>
<dbReference type="Pfam" id="PF13925">
    <property type="entry name" value="Katanin_con80"/>
    <property type="match status" value="1"/>
</dbReference>
<feature type="domain" description="CEP76/DRC7 peptidase-like" evidence="11">
    <location>
        <begin position="223"/>
        <end position="296"/>
    </location>
</feature>
<dbReference type="InterPro" id="IPR038765">
    <property type="entry name" value="Papain-like_cys_pep_sf"/>
</dbReference>
<dbReference type="Pfam" id="PF24667">
    <property type="entry name" value="MORN_DRC7"/>
    <property type="match status" value="1"/>
</dbReference>
<dbReference type="InterPro" id="IPR028021">
    <property type="entry name" value="Katanin_C-terminal"/>
</dbReference>
<comment type="caution">
    <text evidence="13">The sequence shown here is derived from an EMBL/GenBank/DDBJ whole genome shotgun (WGS) entry which is preliminary data.</text>
</comment>
<feature type="compositionally biased region" description="Polar residues" evidence="9">
    <location>
        <begin position="15"/>
        <end position="26"/>
    </location>
</feature>
<dbReference type="Gene3D" id="3.10.620.30">
    <property type="match status" value="1"/>
</dbReference>
<gene>
    <name evidence="7" type="primary">KATNB1</name>
    <name evidence="13" type="ORF">WISP_16388</name>
</gene>
<reference evidence="13" key="1">
    <citation type="submission" date="2019-10" db="EMBL/GenBank/DDBJ databases">
        <authorList>
            <person name="Soares A.E.R."/>
            <person name="Aleixo A."/>
            <person name="Schneider P."/>
            <person name="Miyaki C.Y."/>
            <person name="Schneider M.P."/>
            <person name="Mello C."/>
            <person name="Vasconcelos A.T.R."/>
        </authorList>
    </citation>
    <scope>NUCLEOTIDE SEQUENCE</scope>
    <source>
        <tissue evidence="13">Muscle</tissue>
    </source>
</reference>
<feature type="repeat" description="WD" evidence="8">
    <location>
        <begin position="778"/>
        <end position="819"/>
    </location>
</feature>
<feature type="compositionally biased region" description="Basic and acidic residues" evidence="9">
    <location>
        <begin position="187"/>
        <end position="199"/>
    </location>
</feature>
<dbReference type="Proteomes" id="UP001145742">
    <property type="component" value="Unassembled WGS sequence"/>
</dbReference>
<evidence type="ECO:0000256" key="6">
    <source>
        <dbReference type="ARBA" id="ARBA00023212"/>
    </source>
</evidence>
<evidence type="ECO:0000259" key="10">
    <source>
        <dbReference type="Pfam" id="PF13925"/>
    </source>
</evidence>
<evidence type="ECO:0000259" key="12">
    <source>
        <dbReference type="Pfam" id="PF24667"/>
    </source>
</evidence>
<proteinExistence type="inferred from homology"/>
<dbReference type="SMART" id="SM00320">
    <property type="entry name" value="WD40"/>
    <property type="match status" value="6"/>
</dbReference>
<dbReference type="PROSITE" id="PS50294">
    <property type="entry name" value="WD_REPEATS_REGION"/>
    <property type="match status" value="4"/>
</dbReference>
<evidence type="ECO:0000256" key="9">
    <source>
        <dbReference type="SAM" id="MobiDB-lite"/>
    </source>
</evidence>
<keyword evidence="6 7" id="KW-0206">Cytoskeleton</keyword>
<dbReference type="InterPro" id="IPR020472">
    <property type="entry name" value="WD40_PAC1"/>
</dbReference>
<keyword evidence="2 7" id="KW-0963">Cytoplasm</keyword>
<feature type="repeat" description="WD" evidence="8">
    <location>
        <begin position="623"/>
        <end position="665"/>
    </location>
</feature>
<feature type="region of interest" description="Disordered" evidence="9">
    <location>
        <begin position="903"/>
        <end position="1049"/>
    </location>
</feature>
<comment type="subunit">
    <text evidence="7">Interacts with KATNA1. This interaction enhances the microtubule binding and severing activity of KATNA1 and also targets this activity to the centrosome.</text>
</comment>
<organism evidence="13 14">
    <name type="scientific">Willisornis vidua</name>
    <name type="common">Xingu scale-backed antbird</name>
    <dbReference type="NCBI Taxonomy" id="1566151"/>
    <lineage>
        <taxon>Eukaryota</taxon>
        <taxon>Metazoa</taxon>
        <taxon>Chordata</taxon>
        <taxon>Craniata</taxon>
        <taxon>Vertebrata</taxon>
        <taxon>Euteleostomi</taxon>
        <taxon>Archelosauria</taxon>
        <taxon>Archosauria</taxon>
        <taxon>Dinosauria</taxon>
        <taxon>Saurischia</taxon>
        <taxon>Theropoda</taxon>
        <taxon>Coelurosauria</taxon>
        <taxon>Aves</taxon>
        <taxon>Neognathae</taxon>
        <taxon>Neoaves</taxon>
        <taxon>Telluraves</taxon>
        <taxon>Australaves</taxon>
        <taxon>Passeriformes</taxon>
        <taxon>Thamnophilidae</taxon>
        <taxon>Willisornis</taxon>
    </lineage>
</organism>
<evidence type="ECO:0000313" key="14">
    <source>
        <dbReference type="Proteomes" id="UP001145742"/>
    </source>
</evidence>
<keyword evidence="14" id="KW-1185">Reference proteome</keyword>
<dbReference type="PROSITE" id="PS00678">
    <property type="entry name" value="WD_REPEATS_1"/>
    <property type="match status" value="2"/>
</dbReference>
<evidence type="ECO:0000259" key="11">
    <source>
        <dbReference type="Pfam" id="PF24656"/>
    </source>
</evidence>
<dbReference type="HAMAP" id="MF_03022">
    <property type="entry name" value="Katanin_p80_B1"/>
    <property type="match status" value="1"/>
</dbReference>
<dbReference type="EMBL" id="WHWB01032219">
    <property type="protein sequence ID" value="KAJ7426435.1"/>
    <property type="molecule type" value="Genomic_DNA"/>
</dbReference>
<keyword evidence="5" id="KW-0677">Repeat</keyword>
<dbReference type="CDD" id="cd00200">
    <property type="entry name" value="WD40"/>
    <property type="match status" value="1"/>
</dbReference>
<feature type="compositionally biased region" description="Polar residues" evidence="9">
    <location>
        <begin position="1037"/>
        <end position="1046"/>
    </location>
</feature>
<evidence type="ECO:0000256" key="2">
    <source>
        <dbReference type="ARBA" id="ARBA00022490"/>
    </source>
</evidence>
<comment type="subcellular location">
    <subcellularLocation>
        <location evidence="1 7">Cytoplasm</location>
        <location evidence="1 7">Cytoskeleton</location>
    </subcellularLocation>
    <subcellularLocation>
        <location evidence="7">Cytoplasm</location>
    </subcellularLocation>
    <subcellularLocation>
        <location evidence="7">Cytoplasm</location>
        <location evidence="7">Cytoskeleton</location>
        <location evidence="7">Microtubule organizing center</location>
        <location evidence="7">Centrosome</location>
    </subcellularLocation>
    <subcellularLocation>
        <location evidence="7">Cytoplasm</location>
        <location evidence="7">Cytoskeleton</location>
        <location evidence="7">Spindle pole</location>
    </subcellularLocation>
    <subcellularLocation>
        <location evidence="7">Cytoplasm</location>
        <location evidence="7">Cytoskeleton</location>
        <location evidence="7">Spindle</location>
    </subcellularLocation>
    <text evidence="7">Predominantly cytoplasmic. Localized to the interphase centrosome and mitotic spindle poles.</text>
</comment>
<feature type="compositionally biased region" description="Acidic residues" evidence="9">
    <location>
        <begin position="1"/>
        <end position="13"/>
    </location>
</feature>
<dbReference type="InterPro" id="IPR026962">
    <property type="entry name" value="KTNB1"/>
</dbReference>
<feature type="repeat" description="WD" evidence="8">
    <location>
        <begin position="666"/>
        <end position="707"/>
    </location>
</feature>
<dbReference type="InterPro" id="IPR019775">
    <property type="entry name" value="WD40_repeat_CS"/>
</dbReference>
<dbReference type="InterPro" id="IPR056290">
    <property type="entry name" value="CEPT76/DRC7_peptidase-like_dom"/>
</dbReference>
<evidence type="ECO:0000256" key="7">
    <source>
        <dbReference type="HAMAP-Rule" id="MF_03022"/>
    </source>
</evidence>
<keyword evidence="4 7" id="KW-0493">Microtubule</keyword>
<dbReference type="SUPFAM" id="SSF50978">
    <property type="entry name" value="WD40 repeat-like"/>
    <property type="match status" value="1"/>
</dbReference>
<keyword evidence="3 8" id="KW-0853">WD repeat</keyword>
<dbReference type="InterPro" id="IPR015943">
    <property type="entry name" value="WD40/YVTN_repeat-like_dom_sf"/>
</dbReference>
<evidence type="ECO:0000313" key="13">
    <source>
        <dbReference type="EMBL" id="KAJ7426435.1"/>
    </source>
</evidence>
<evidence type="ECO:0000256" key="8">
    <source>
        <dbReference type="PROSITE-ProRule" id="PRU00221"/>
    </source>
</evidence>
<evidence type="ECO:0000256" key="3">
    <source>
        <dbReference type="ARBA" id="ARBA00022574"/>
    </source>
</evidence>
<evidence type="ECO:0000256" key="5">
    <source>
        <dbReference type="ARBA" id="ARBA00022737"/>
    </source>
</evidence>
<comment type="function">
    <text evidence="7">Participates in a complex which severs microtubules in an ATP-dependent manner. May act to target the enzymatic subunit of this complex to sites of action such as the centrosome. Microtubule severing may promote rapid reorganization of cellular microtubule arrays and the release of microtubules from the centrosome following nucleation.</text>
</comment>
<feature type="compositionally biased region" description="Basic and acidic residues" evidence="9">
    <location>
        <begin position="945"/>
        <end position="979"/>
    </location>
</feature>
<dbReference type="InterPro" id="IPR056291">
    <property type="entry name" value="MORN_DRC7"/>
</dbReference>
<keyword evidence="7" id="KW-0132">Cell division</keyword>
<dbReference type="Pfam" id="PF00400">
    <property type="entry name" value="WD40"/>
    <property type="match status" value="4"/>
</dbReference>
<dbReference type="SUPFAM" id="SSF54001">
    <property type="entry name" value="Cysteine proteinases"/>
    <property type="match status" value="1"/>
</dbReference>
<evidence type="ECO:0000256" key="1">
    <source>
        <dbReference type="ARBA" id="ARBA00004245"/>
    </source>
</evidence>
<dbReference type="InterPro" id="IPR001680">
    <property type="entry name" value="WD40_rpt"/>
</dbReference>
<name>A0ABQ9DPV9_9PASS</name>